<proteinExistence type="predicted"/>
<dbReference type="Gene3D" id="3.30.160.60">
    <property type="entry name" value="Classic Zinc Finger"/>
    <property type="match status" value="1"/>
</dbReference>
<name>A0A9W9T9T3_9EURO</name>
<reference evidence="4" key="2">
    <citation type="journal article" date="2023" name="IMA Fungus">
        <title>Comparative genomic study of the Penicillium genus elucidates a diverse pangenome and 15 lateral gene transfer events.</title>
        <authorList>
            <person name="Petersen C."/>
            <person name="Sorensen T."/>
            <person name="Nielsen M.R."/>
            <person name="Sondergaard T.E."/>
            <person name="Sorensen J.L."/>
            <person name="Fitzpatrick D.A."/>
            <person name="Frisvad J.C."/>
            <person name="Nielsen K.L."/>
        </authorList>
    </citation>
    <scope>NUCLEOTIDE SEQUENCE</scope>
    <source>
        <strain evidence="4">IBT 19713</strain>
    </source>
</reference>
<dbReference type="GO" id="GO:0008270">
    <property type="term" value="F:zinc ion binding"/>
    <property type="evidence" value="ECO:0007669"/>
    <property type="project" value="UniProtKB-KW"/>
</dbReference>
<dbReference type="EMBL" id="JAPQKS010000009">
    <property type="protein sequence ID" value="KAJ5214833.1"/>
    <property type="molecule type" value="Genomic_DNA"/>
</dbReference>
<dbReference type="PROSITE" id="PS00028">
    <property type="entry name" value="ZINC_FINGER_C2H2_1"/>
    <property type="match status" value="1"/>
</dbReference>
<dbReference type="Proteomes" id="UP001150941">
    <property type="component" value="Unassembled WGS sequence"/>
</dbReference>
<keyword evidence="1" id="KW-0479">Metal-binding</keyword>
<organism evidence="4 5">
    <name type="scientific">Penicillium chermesinum</name>
    <dbReference type="NCBI Taxonomy" id="63820"/>
    <lineage>
        <taxon>Eukaryota</taxon>
        <taxon>Fungi</taxon>
        <taxon>Dikarya</taxon>
        <taxon>Ascomycota</taxon>
        <taxon>Pezizomycotina</taxon>
        <taxon>Eurotiomycetes</taxon>
        <taxon>Eurotiomycetidae</taxon>
        <taxon>Eurotiales</taxon>
        <taxon>Aspergillaceae</taxon>
        <taxon>Penicillium</taxon>
    </lineage>
</organism>
<dbReference type="RefSeq" id="XP_058325330.1">
    <property type="nucleotide sequence ID" value="XM_058479807.1"/>
</dbReference>
<evidence type="ECO:0000256" key="1">
    <source>
        <dbReference type="PROSITE-ProRule" id="PRU00042"/>
    </source>
</evidence>
<dbReference type="OrthoDB" id="654211at2759"/>
<dbReference type="InterPro" id="IPR013087">
    <property type="entry name" value="Znf_C2H2_type"/>
</dbReference>
<feature type="domain" description="C2H2-type" evidence="3">
    <location>
        <begin position="112"/>
        <end position="142"/>
    </location>
</feature>
<dbReference type="SMART" id="SM00355">
    <property type="entry name" value="ZnF_C2H2"/>
    <property type="match status" value="3"/>
</dbReference>
<keyword evidence="1" id="KW-0863">Zinc-finger</keyword>
<evidence type="ECO:0000259" key="3">
    <source>
        <dbReference type="PROSITE" id="PS50157"/>
    </source>
</evidence>
<evidence type="ECO:0000256" key="2">
    <source>
        <dbReference type="SAM" id="MobiDB-lite"/>
    </source>
</evidence>
<evidence type="ECO:0000313" key="4">
    <source>
        <dbReference type="EMBL" id="KAJ5214833.1"/>
    </source>
</evidence>
<evidence type="ECO:0000313" key="5">
    <source>
        <dbReference type="Proteomes" id="UP001150941"/>
    </source>
</evidence>
<dbReference type="GeneID" id="83207111"/>
<keyword evidence="1" id="KW-0862">Zinc</keyword>
<dbReference type="SUPFAM" id="SSF57667">
    <property type="entry name" value="beta-beta-alpha zinc fingers"/>
    <property type="match status" value="1"/>
</dbReference>
<dbReference type="InterPro" id="IPR036236">
    <property type="entry name" value="Znf_C2H2_sf"/>
</dbReference>
<sequence>MQTVYSHGQPRLRPVWGESPQPSSRPPSASPTPATTDLSYLGAQMEDGTWRCTFPSCNSKNSYERVCDLRKHYKRHSRHLFCRHNGCPKSISSGFSSRKDRARHEARHNPTITCEWEGCPRLFSRMDNMRDHYRRVHQKQSRARK</sequence>
<protein>
    <recommendedName>
        <fullName evidence="3">C2H2-type domain-containing protein</fullName>
    </recommendedName>
</protein>
<reference evidence="4" key="1">
    <citation type="submission" date="2022-11" db="EMBL/GenBank/DDBJ databases">
        <authorList>
            <person name="Petersen C."/>
        </authorList>
    </citation>
    <scope>NUCLEOTIDE SEQUENCE</scope>
    <source>
        <strain evidence="4">IBT 19713</strain>
    </source>
</reference>
<accession>A0A9W9T9T3</accession>
<feature type="region of interest" description="Disordered" evidence="2">
    <location>
        <begin position="1"/>
        <end position="37"/>
    </location>
</feature>
<dbReference type="AlphaFoldDB" id="A0A9W9T9T3"/>
<comment type="caution">
    <text evidence="4">The sequence shown here is derived from an EMBL/GenBank/DDBJ whole genome shotgun (WGS) entry which is preliminary data.</text>
</comment>
<gene>
    <name evidence="4" type="ORF">N7468_010512</name>
</gene>
<dbReference type="PROSITE" id="PS50157">
    <property type="entry name" value="ZINC_FINGER_C2H2_2"/>
    <property type="match status" value="1"/>
</dbReference>
<keyword evidence="5" id="KW-1185">Reference proteome</keyword>